<dbReference type="Gene3D" id="3.40.50.2300">
    <property type="match status" value="1"/>
</dbReference>
<dbReference type="PROSITE" id="PS51755">
    <property type="entry name" value="OMPR_PHOB"/>
    <property type="match status" value="1"/>
</dbReference>
<dbReference type="SUPFAM" id="SSF52172">
    <property type="entry name" value="CheY-like"/>
    <property type="match status" value="1"/>
</dbReference>
<evidence type="ECO:0000256" key="5">
    <source>
        <dbReference type="ARBA" id="ARBA00023163"/>
    </source>
</evidence>
<dbReference type="InterPro" id="IPR001867">
    <property type="entry name" value="OmpR/PhoB-type_DNA-bd"/>
</dbReference>
<evidence type="ECO:0000313" key="10">
    <source>
        <dbReference type="EMBL" id="ABB44520.1"/>
    </source>
</evidence>
<evidence type="ECO:0000256" key="4">
    <source>
        <dbReference type="ARBA" id="ARBA00023125"/>
    </source>
</evidence>
<feature type="domain" description="Response regulatory" evidence="8">
    <location>
        <begin position="12"/>
        <end position="126"/>
    </location>
</feature>
<feature type="modified residue" description="4-aspartylphosphate" evidence="6">
    <location>
        <position position="61"/>
    </location>
</feature>
<gene>
    <name evidence="10" type="ordered locus">Suden_1242</name>
</gene>
<evidence type="ECO:0000256" key="3">
    <source>
        <dbReference type="ARBA" id="ARBA00023015"/>
    </source>
</evidence>
<feature type="domain" description="OmpR/PhoB-type" evidence="9">
    <location>
        <begin position="131"/>
        <end position="224"/>
    </location>
</feature>
<evidence type="ECO:0000259" key="9">
    <source>
        <dbReference type="PROSITE" id="PS51755"/>
    </source>
</evidence>
<dbReference type="InterPro" id="IPR039420">
    <property type="entry name" value="WalR-like"/>
</dbReference>
<keyword evidence="3" id="KW-0805">Transcription regulation</keyword>
<dbReference type="GO" id="GO:0032993">
    <property type="term" value="C:protein-DNA complex"/>
    <property type="evidence" value="ECO:0007669"/>
    <property type="project" value="TreeGrafter"/>
</dbReference>
<dbReference type="eggNOG" id="COG0745">
    <property type="taxonomic scope" value="Bacteria"/>
</dbReference>
<dbReference type="Proteomes" id="UP000002714">
    <property type="component" value="Chromosome"/>
</dbReference>
<dbReference type="STRING" id="326298.Suden_1242"/>
<accession>Q30R61</accession>
<dbReference type="InterPro" id="IPR001789">
    <property type="entry name" value="Sig_transdc_resp-reg_receiver"/>
</dbReference>
<sequence>MKMKNRVLKDLKIILVEDEENLARLLKEAIGDNFHSFTVAKDGIEGIEFFKKIRPDIVITDIMMPNLDGLKMAKELKRINPNIPIIILSAFSEKEKLLSAIDVGITKYFIKPFDAEELLEYISSITSRIENKILKLSDCYIFNKNTSSLYKNEKYIALSKNDIKFLYLLLDSKNRTVDDISIKEALWGGDASDERLRTFIKRFREKTSKMLIKNIKGFGYQLLLNEN</sequence>
<dbReference type="AlphaFoldDB" id="Q30R61"/>
<dbReference type="DNASU" id="3763702"/>
<dbReference type="GO" id="GO:0000156">
    <property type="term" value="F:phosphorelay response regulator activity"/>
    <property type="evidence" value="ECO:0007669"/>
    <property type="project" value="TreeGrafter"/>
</dbReference>
<dbReference type="GO" id="GO:0006355">
    <property type="term" value="P:regulation of DNA-templated transcription"/>
    <property type="evidence" value="ECO:0007669"/>
    <property type="project" value="InterPro"/>
</dbReference>
<dbReference type="EMBL" id="CP000153">
    <property type="protein sequence ID" value="ABB44520.1"/>
    <property type="molecule type" value="Genomic_DNA"/>
</dbReference>
<dbReference type="GO" id="GO:0000976">
    <property type="term" value="F:transcription cis-regulatory region binding"/>
    <property type="evidence" value="ECO:0007669"/>
    <property type="project" value="TreeGrafter"/>
</dbReference>
<dbReference type="Pfam" id="PF00072">
    <property type="entry name" value="Response_reg"/>
    <property type="match status" value="1"/>
</dbReference>
<dbReference type="KEGG" id="tdn:Suden_1242"/>
<feature type="DNA-binding region" description="OmpR/PhoB-type" evidence="7">
    <location>
        <begin position="131"/>
        <end position="224"/>
    </location>
</feature>
<evidence type="ECO:0000256" key="1">
    <source>
        <dbReference type="ARBA" id="ARBA00022553"/>
    </source>
</evidence>
<keyword evidence="4 7" id="KW-0238">DNA-binding</keyword>
<dbReference type="InterPro" id="IPR016032">
    <property type="entry name" value="Sig_transdc_resp-reg_C-effctor"/>
</dbReference>
<dbReference type="PROSITE" id="PS50110">
    <property type="entry name" value="RESPONSE_REGULATORY"/>
    <property type="match status" value="1"/>
</dbReference>
<dbReference type="SMART" id="SM00862">
    <property type="entry name" value="Trans_reg_C"/>
    <property type="match status" value="1"/>
</dbReference>
<keyword evidence="11" id="KW-1185">Reference proteome</keyword>
<dbReference type="InterPro" id="IPR011006">
    <property type="entry name" value="CheY-like_superfamily"/>
</dbReference>
<dbReference type="InterPro" id="IPR036388">
    <property type="entry name" value="WH-like_DNA-bd_sf"/>
</dbReference>
<dbReference type="PANTHER" id="PTHR48111:SF1">
    <property type="entry name" value="TWO-COMPONENT RESPONSE REGULATOR ORR33"/>
    <property type="match status" value="1"/>
</dbReference>
<organism evidence="10 11">
    <name type="scientific">Sulfurimonas denitrificans (strain ATCC 33889 / DSM 1251)</name>
    <name type="common">Thiomicrospira denitrificans (strain ATCC 33889 / DSM 1251)</name>
    <dbReference type="NCBI Taxonomy" id="326298"/>
    <lineage>
        <taxon>Bacteria</taxon>
        <taxon>Pseudomonadati</taxon>
        <taxon>Campylobacterota</taxon>
        <taxon>Epsilonproteobacteria</taxon>
        <taxon>Campylobacterales</taxon>
        <taxon>Sulfurimonadaceae</taxon>
        <taxon>Sulfurimonas</taxon>
    </lineage>
</organism>
<dbReference type="Pfam" id="PF00486">
    <property type="entry name" value="Trans_reg_C"/>
    <property type="match status" value="1"/>
</dbReference>
<dbReference type="PANTHER" id="PTHR48111">
    <property type="entry name" value="REGULATOR OF RPOS"/>
    <property type="match status" value="1"/>
</dbReference>
<proteinExistence type="predicted"/>
<dbReference type="GO" id="GO:0005829">
    <property type="term" value="C:cytosol"/>
    <property type="evidence" value="ECO:0007669"/>
    <property type="project" value="TreeGrafter"/>
</dbReference>
<evidence type="ECO:0000256" key="2">
    <source>
        <dbReference type="ARBA" id="ARBA00023012"/>
    </source>
</evidence>
<evidence type="ECO:0000313" key="11">
    <source>
        <dbReference type="Proteomes" id="UP000002714"/>
    </source>
</evidence>
<protein>
    <submittedName>
        <fullName evidence="10">Two component transcriptional regulator, winged helix family</fullName>
    </submittedName>
</protein>
<dbReference type="HOGENOM" id="CLU_000445_30_3_7"/>
<dbReference type="SUPFAM" id="SSF46894">
    <property type="entry name" value="C-terminal effector domain of the bipartite response regulators"/>
    <property type="match status" value="1"/>
</dbReference>
<keyword evidence="2" id="KW-0902">Two-component regulatory system</keyword>
<evidence type="ECO:0000259" key="8">
    <source>
        <dbReference type="PROSITE" id="PS50110"/>
    </source>
</evidence>
<reference evidence="10 11" key="1">
    <citation type="journal article" date="2008" name="Appl. Environ. Microbiol.">
        <title>Genome of the epsilonproteobacterial chemolithoautotroph Sulfurimonas denitrificans.</title>
        <authorList>
            <person name="Sievert S.M."/>
            <person name="Scott K.M."/>
            <person name="Klotz M.G."/>
            <person name="Chain P.S.G."/>
            <person name="Hauser L.J."/>
            <person name="Hemp J."/>
            <person name="Huegler M."/>
            <person name="Land M."/>
            <person name="Lapidus A."/>
            <person name="Larimer F.W."/>
            <person name="Lucas S."/>
            <person name="Malfatti S.A."/>
            <person name="Meyer F."/>
            <person name="Paulsen I.T."/>
            <person name="Ren Q."/>
            <person name="Simon J."/>
            <person name="Bailey K."/>
            <person name="Diaz E."/>
            <person name="Fitzpatrick K.A."/>
            <person name="Glover B."/>
            <person name="Gwatney N."/>
            <person name="Korajkic A."/>
            <person name="Long A."/>
            <person name="Mobberley J.M."/>
            <person name="Pantry S.N."/>
            <person name="Pazder G."/>
            <person name="Peterson S."/>
            <person name="Quintanilla J.D."/>
            <person name="Sprinkle R."/>
            <person name="Stephens J."/>
            <person name="Thomas P."/>
            <person name="Vaughn R."/>
            <person name="Weber M.J."/>
            <person name="Wooten L.L."/>
        </authorList>
    </citation>
    <scope>NUCLEOTIDE SEQUENCE [LARGE SCALE GENOMIC DNA]</scope>
    <source>
        <strain evidence="11">ATCC 33889 / DSM 1251</strain>
    </source>
</reference>
<name>Q30R61_SULDN</name>
<dbReference type="Gene3D" id="1.10.10.10">
    <property type="entry name" value="Winged helix-like DNA-binding domain superfamily/Winged helix DNA-binding domain"/>
    <property type="match status" value="1"/>
</dbReference>
<dbReference type="SMART" id="SM00448">
    <property type="entry name" value="REC"/>
    <property type="match status" value="1"/>
</dbReference>
<evidence type="ECO:0000256" key="7">
    <source>
        <dbReference type="PROSITE-ProRule" id="PRU01091"/>
    </source>
</evidence>
<evidence type="ECO:0000256" key="6">
    <source>
        <dbReference type="PROSITE-ProRule" id="PRU00169"/>
    </source>
</evidence>
<keyword evidence="1 6" id="KW-0597">Phosphoprotein</keyword>
<keyword evidence="5" id="KW-0804">Transcription</keyword>